<evidence type="ECO:0000313" key="3">
    <source>
        <dbReference type="Proteomes" id="UP000253420"/>
    </source>
</evidence>
<dbReference type="SUPFAM" id="SSF51735">
    <property type="entry name" value="NAD(P)-binding Rossmann-fold domains"/>
    <property type="match status" value="1"/>
</dbReference>
<dbReference type="InterPro" id="IPR036291">
    <property type="entry name" value="NAD(P)-bd_dom_sf"/>
</dbReference>
<evidence type="ECO:0000313" key="2">
    <source>
        <dbReference type="EMBL" id="RCS23784.1"/>
    </source>
</evidence>
<dbReference type="PRINTS" id="PR00081">
    <property type="entry name" value="GDHRDH"/>
</dbReference>
<dbReference type="Proteomes" id="UP000253420">
    <property type="component" value="Unassembled WGS sequence"/>
</dbReference>
<evidence type="ECO:0000256" key="1">
    <source>
        <dbReference type="ARBA" id="ARBA00023002"/>
    </source>
</evidence>
<dbReference type="InterPro" id="IPR002347">
    <property type="entry name" value="SDR_fam"/>
</dbReference>
<keyword evidence="1" id="KW-0560">Oxidoreductase</keyword>
<dbReference type="GO" id="GO:0016491">
    <property type="term" value="F:oxidoreductase activity"/>
    <property type="evidence" value="ECO:0007669"/>
    <property type="project" value="UniProtKB-KW"/>
</dbReference>
<dbReference type="CDD" id="cd05327">
    <property type="entry name" value="retinol-DH_like_SDR_c_like"/>
    <property type="match status" value="1"/>
</dbReference>
<dbReference type="AlphaFoldDB" id="A0A368K3L8"/>
<dbReference type="Gene3D" id="3.40.50.720">
    <property type="entry name" value="NAD(P)-binding Rossmann-like Domain"/>
    <property type="match status" value="1"/>
</dbReference>
<dbReference type="Pfam" id="PF00106">
    <property type="entry name" value="adh_short"/>
    <property type="match status" value="1"/>
</dbReference>
<dbReference type="PANTHER" id="PTHR43157">
    <property type="entry name" value="PHOSPHATIDYLINOSITOL-GLYCAN BIOSYNTHESIS CLASS F PROTEIN-RELATED"/>
    <property type="match status" value="1"/>
</dbReference>
<accession>A0A368K3L8</accession>
<dbReference type="EMBL" id="QOZG01000004">
    <property type="protein sequence ID" value="RCS23784.1"/>
    <property type="molecule type" value="Genomic_DNA"/>
</dbReference>
<organism evidence="2 3">
    <name type="scientific">Phyllobacterium salinisoli</name>
    <dbReference type="NCBI Taxonomy" id="1899321"/>
    <lineage>
        <taxon>Bacteria</taxon>
        <taxon>Pseudomonadati</taxon>
        <taxon>Pseudomonadota</taxon>
        <taxon>Alphaproteobacteria</taxon>
        <taxon>Hyphomicrobiales</taxon>
        <taxon>Phyllobacteriaceae</taxon>
        <taxon>Phyllobacterium</taxon>
    </lineage>
</organism>
<dbReference type="RefSeq" id="WP_114440424.1">
    <property type="nucleotide sequence ID" value="NZ_QOZG01000004.1"/>
</dbReference>
<keyword evidence="3" id="KW-1185">Reference proteome</keyword>
<name>A0A368K3L8_9HYPH</name>
<sequence length="315" mass="33762">MTKWTTSNIPPQHGRSAVVTGTGGLGFETALALARAGTNVVIAGRNPQKGADAVAAIRNVVSGAQVRFGKLDLANLASIAEFAAQLAQEQDGLELLINNAGVMRTPERRETSDGFELQLGTNYLGHFALTAHLLPLLKRGQNPRVVTVGSVAARWGAINFDDLQAERGYKPMRVYSQSKLACIMFAFELNRRSEAAGWGVQSLAAHPGISRTDLIPNGPGWSSAPGFARRYLWFLYQPAWQGALPTLFAATEPAAQIGAYYGPDRLGGTRGHPVQEKPPGQALDTAVAARLWEISLELTNVDILVGRQRALTAPT</sequence>
<dbReference type="NCBIfam" id="NF004846">
    <property type="entry name" value="PRK06197.1"/>
    <property type="match status" value="1"/>
</dbReference>
<dbReference type="NCBIfam" id="NF004513">
    <property type="entry name" value="PRK05854.1"/>
    <property type="match status" value="1"/>
</dbReference>
<comment type="caution">
    <text evidence="2">The sequence shown here is derived from an EMBL/GenBank/DDBJ whole genome shotgun (WGS) entry which is preliminary data.</text>
</comment>
<proteinExistence type="predicted"/>
<dbReference type="OrthoDB" id="109589at2"/>
<gene>
    <name evidence="2" type="ORF">DUT91_10920</name>
</gene>
<reference evidence="2 3" key="1">
    <citation type="submission" date="2018-07" db="EMBL/GenBank/DDBJ databases">
        <title>The draft genome of Phyllobacterium salinisoli.</title>
        <authorList>
            <person name="Liu L."/>
            <person name="Li L."/>
            <person name="Zhang X."/>
            <person name="Liang L."/>
        </authorList>
    </citation>
    <scope>NUCLEOTIDE SEQUENCE [LARGE SCALE GENOMIC DNA]</scope>
    <source>
        <strain evidence="2 3">LLAN61</strain>
    </source>
</reference>
<dbReference type="PANTHER" id="PTHR43157:SF31">
    <property type="entry name" value="PHOSPHATIDYLINOSITOL-GLYCAN BIOSYNTHESIS CLASS F PROTEIN"/>
    <property type="match status" value="1"/>
</dbReference>
<protein>
    <submittedName>
        <fullName evidence="2">SDR family NAD(P)-dependent oxidoreductase</fullName>
    </submittedName>
</protein>